<dbReference type="InterPro" id="IPR013149">
    <property type="entry name" value="ADH-like_C"/>
</dbReference>
<dbReference type="Proteomes" id="UP000606463">
    <property type="component" value="Unassembled WGS sequence"/>
</dbReference>
<dbReference type="SUPFAM" id="SSF50129">
    <property type="entry name" value="GroES-like"/>
    <property type="match status" value="1"/>
</dbReference>
<accession>A0A9D0YPW7</accession>
<proteinExistence type="predicted"/>
<dbReference type="Pfam" id="PF00107">
    <property type="entry name" value="ADH_zinc_N"/>
    <property type="match status" value="1"/>
</dbReference>
<reference evidence="3" key="1">
    <citation type="journal article" date="2020" name="ISME J.">
        <title>Gammaproteobacteria mediating utilization of methyl-, sulfur- and petroleum organic compounds in deep ocean hydrothermal plumes.</title>
        <authorList>
            <person name="Zhou Z."/>
            <person name="Liu Y."/>
            <person name="Pan J."/>
            <person name="Cron B.R."/>
            <person name="Toner B.M."/>
            <person name="Anantharaman K."/>
            <person name="Breier J.A."/>
            <person name="Dick G.J."/>
            <person name="Li M."/>
        </authorList>
    </citation>
    <scope>NUCLEOTIDE SEQUENCE</scope>
    <source>
        <strain evidence="3">SZUA-1501</strain>
    </source>
</reference>
<keyword evidence="1" id="KW-0521">NADP</keyword>
<evidence type="ECO:0000259" key="2">
    <source>
        <dbReference type="SMART" id="SM00829"/>
    </source>
</evidence>
<organism evidence="3 4">
    <name type="scientific">Aquifex aeolicus</name>
    <dbReference type="NCBI Taxonomy" id="63363"/>
    <lineage>
        <taxon>Bacteria</taxon>
        <taxon>Pseudomonadati</taxon>
        <taxon>Aquificota</taxon>
        <taxon>Aquificia</taxon>
        <taxon>Aquificales</taxon>
        <taxon>Aquificaceae</taxon>
        <taxon>Aquifex</taxon>
    </lineage>
</organism>
<dbReference type="SMART" id="SM00829">
    <property type="entry name" value="PKS_ER"/>
    <property type="match status" value="1"/>
</dbReference>
<protein>
    <submittedName>
        <fullName evidence="3">Alcohol dehydrogenase</fullName>
    </submittedName>
</protein>
<comment type="caution">
    <text evidence="3">The sequence shown here is derived from an EMBL/GenBank/DDBJ whole genome shotgun (WGS) entry which is preliminary data.</text>
</comment>
<dbReference type="Gene3D" id="3.40.50.720">
    <property type="entry name" value="NAD(P)-binding Rossmann-like Domain"/>
    <property type="match status" value="1"/>
</dbReference>
<dbReference type="SUPFAM" id="SSF51735">
    <property type="entry name" value="NAD(P)-binding Rossmann-fold domains"/>
    <property type="match status" value="1"/>
</dbReference>
<dbReference type="PANTHER" id="PTHR44154">
    <property type="entry name" value="QUINONE OXIDOREDUCTASE"/>
    <property type="match status" value="1"/>
</dbReference>
<dbReference type="CDD" id="cd08266">
    <property type="entry name" value="Zn_ADH_like1"/>
    <property type="match status" value="1"/>
</dbReference>
<dbReference type="GO" id="GO:0016491">
    <property type="term" value="F:oxidoreductase activity"/>
    <property type="evidence" value="ECO:0007669"/>
    <property type="project" value="InterPro"/>
</dbReference>
<evidence type="ECO:0000313" key="4">
    <source>
        <dbReference type="Proteomes" id="UP000606463"/>
    </source>
</evidence>
<dbReference type="InterPro" id="IPR036291">
    <property type="entry name" value="NAD(P)-bd_dom_sf"/>
</dbReference>
<dbReference type="InterPro" id="IPR011032">
    <property type="entry name" value="GroES-like_sf"/>
</dbReference>
<dbReference type="InterPro" id="IPR020843">
    <property type="entry name" value="ER"/>
</dbReference>
<evidence type="ECO:0000256" key="1">
    <source>
        <dbReference type="ARBA" id="ARBA00022857"/>
    </source>
</evidence>
<feature type="domain" description="Enoyl reductase (ER)" evidence="2">
    <location>
        <begin position="10"/>
        <end position="340"/>
    </location>
</feature>
<evidence type="ECO:0000313" key="3">
    <source>
        <dbReference type="EMBL" id="HIP98748.1"/>
    </source>
</evidence>
<sequence length="344" mass="38296">MKAVLLTSFGDRNVFQYTESFPKPEINPNEVLVRVKACALNHLDIWIRKGVLAFKPNLPHILGSDIAGVVEEVGELVKNVKPGDEVVVNPNFSCNICEACLSGWDNHCKEFKILGFQIKGGYAEFVKVPQENVIPKPKNLSFEEAASFPLTYITAWNALIDKGKVSPGKTVFVWGGASGVGVATIQLVKLFGATVVTTTSSDWKVQKLKELGADYVINHQTEDIEKRVREIFPEGVDLVIDHVGEKTLPISLKLLKKGGRLSFLGTTTGSKGNFDIRYCFVNEITMNGIYMGRKSTLFEIAKLFEKRLLKPVVDKIFPLREAEKAHRYLEEGKHFGKVILTVED</sequence>
<dbReference type="InterPro" id="IPR051603">
    <property type="entry name" value="Zinc-ADH_QOR/CCCR"/>
</dbReference>
<dbReference type="Gene3D" id="3.90.180.10">
    <property type="entry name" value="Medium-chain alcohol dehydrogenases, catalytic domain"/>
    <property type="match status" value="1"/>
</dbReference>
<gene>
    <name evidence="3" type="ORF">EYH37_05250</name>
</gene>
<dbReference type="PANTHER" id="PTHR44154:SF1">
    <property type="entry name" value="QUINONE OXIDOREDUCTASE"/>
    <property type="match status" value="1"/>
</dbReference>
<name>A0A9D0YPW7_AQUAO</name>
<dbReference type="EMBL" id="DQVE01000054">
    <property type="protein sequence ID" value="HIP98748.1"/>
    <property type="molecule type" value="Genomic_DNA"/>
</dbReference>
<dbReference type="Pfam" id="PF08240">
    <property type="entry name" value="ADH_N"/>
    <property type="match status" value="1"/>
</dbReference>
<dbReference type="InterPro" id="IPR013154">
    <property type="entry name" value="ADH-like_N"/>
</dbReference>
<dbReference type="AlphaFoldDB" id="A0A9D0YPW7"/>